<dbReference type="Proteomes" id="UP000023758">
    <property type="component" value="Unassembled WGS sequence"/>
</dbReference>
<protein>
    <submittedName>
        <fullName evidence="1">Uncharacterized protein</fullName>
    </submittedName>
</protein>
<dbReference type="EMBL" id="KK207937">
    <property type="protein sequence ID" value="EZF47983.1"/>
    <property type="molecule type" value="Genomic_DNA"/>
</dbReference>
<evidence type="ECO:0000313" key="1">
    <source>
        <dbReference type="EMBL" id="EZF47983.1"/>
    </source>
</evidence>
<organism evidence="1">
    <name type="scientific">Trichophyton rubrum CBS 288.86</name>
    <dbReference type="NCBI Taxonomy" id="1215330"/>
    <lineage>
        <taxon>Eukaryota</taxon>
        <taxon>Fungi</taxon>
        <taxon>Dikarya</taxon>
        <taxon>Ascomycota</taxon>
        <taxon>Pezizomycotina</taxon>
        <taxon>Eurotiomycetes</taxon>
        <taxon>Eurotiomycetidae</taxon>
        <taxon>Onygenales</taxon>
        <taxon>Arthrodermataceae</taxon>
        <taxon>Trichophyton</taxon>
    </lineage>
</organism>
<name>A0A022VQE3_TRIRU</name>
<gene>
    <name evidence="1" type="ORF">H103_08323</name>
</gene>
<proteinExistence type="predicted"/>
<reference evidence="1" key="1">
    <citation type="submission" date="2014-02" db="EMBL/GenBank/DDBJ databases">
        <title>The Genome Sequence of Trichophyton rubrum (morphotype fischeri) CBS 288.86.</title>
        <authorList>
            <consortium name="The Broad Institute Genomics Platform"/>
            <person name="Cuomo C.A."/>
            <person name="White T.C."/>
            <person name="Graser Y."/>
            <person name="Martinez-Rossi N."/>
            <person name="Heitman J."/>
            <person name="Young S.K."/>
            <person name="Zeng Q."/>
            <person name="Gargeya S."/>
            <person name="Abouelleil A."/>
            <person name="Alvarado L."/>
            <person name="Chapman S.B."/>
            <person name="Gainer-Dewar J."/>
            <person name="Goldberg J."/>
            <person name="Griggs A."/>
            <person name="Gujja S."/>
            <person name="Hansen M."/>
            <person name="Howarth C."/>
            <person name="Imamovic A."/>
            <person name="Larimer J."/>
            <person name="Martinez D."/>
            <person name="Murphy C."/>
            <person name="Pearson M.D."/>
            <person name="Persinoti G."/>
            <person name="Poon T."/>
            <person name="Priest M."/>
            <person name="Roberts A.D."/>
            <person name="Saif S."/>
            <person name="Shea T.D."/>
            <person name="Sykes S.N."/>
            <person name="Wortman J."/>
            <person name="Nusbaum C."/>
            <person name="Birren B."/>
        </authorList>
    </citation>
    <scope>NUCLEOTIDE SEQUENCE [LARGE SCALE GENOMIC DNA]</scope>
    <source>
        <strain evidence="1">CBS 288.86</strain>
    </source>
</reference>
<dbReference type="AlphaFoldDB" id="A0A022VQE3"/>
<accession>A0A022VQE3</accession>
<dbReference type="HOGENOM" id="CLU_2832989_0_0_1"/>
<sequence length="66" mass="7915">MLSEEKCEELLAYKHPQKLKSPRQRALYIWKLYDSFEISGPHGFHQYFKVDNLMLTVEDNPMIEDL</sequence>